<feature type="transmembrane region" description="Helical" evidence="1">
    <location>
        <begin position="27"/>
        <end position="47"/>
    </location>
</feature>
<dbReference type="Proteomes" id="UP001372338">
    <property type="component" value="Unassembled WGS sequence"/>
</dbReference>
<evidence type="ECO:0000256" key="1">
    <source>
        <dbReference type="SAM" id="Phobius"/>
    </source>
</evidence>
<dbReference type="EMBL" id="JAYWIO010000004">
    <property type="protein sequence ID" value="KAK7266362.1"/>
    <property type="molecule type" value="Genomic_DNA"/>
</dbReference>
<keyword evidence="1" id="KW-0472">Membrane</keyword>
<evidence type="ECO:0000313" key="2">
    <source>
        <dbReference type="EMBL" id="KAK7266362.1"/>
    </source>
</evidence>
<keyword evidence="1" id="KW-0812">Transmembrane</keyword>
<organism evidence="2 3">
    <name type="scientific">Crotalaria pallida</name>
    <name type="common">Smooth rattlebox</name>
    <name type="synonym">Crotalaria striata</name>
    <dbReference type="NCBI Taxonomy" id="3830"/>
    <lineage>
        <taxon>Eukaryota</taxon>
        <taxon>Viridiplantae</taxon>
        <taxon>Streptophyta</taxon>
        <taxon>Embryophyta</taxon>
        <taxon>Tracheophyta</taxon>
        <taxon>Spermatophyta</taxon>
        <taxon>Magnoliopsida</taxon>
        <taxon>eudicotyledons</taxon>
        <taxon>Gunneridae</taxon>
        <taxon>Pentapetalae</taxon>
        <taxon>rosids</taxon>
        <taxon>fabids</taxon>
        <taxon>Fabales</taxon>
        <taxon>Fabaceae</taxon>
        <taxon>Papilionoideae</taxon>
        <taxon>50 kb inversion clade</taxon>
        <taxon>genistoids sensu lato</taxon>
        <taxon>core genistoids</taxon>
        <taxon>Crotalarieae</taxon>
        <taxon>Crotalaria</taxon>
    </lineage>
</organism>
<evidence type="ECO:0000313" key="3">
    <source>
        <dbReference type="Proteomes" id="UP001372338"/>
    </source>
</evidence>
<accession>A0AAN9I546</accession>
<gene>
    <name evidence="2" type="ORF">RIF29_19006</name>
</gene>
<proteinExistence type="predicted"/>
<name>A0AAN9I546_CROPI</name>
<keyword evidence="3" id="KW-1185">Reference proteome</keyword>
<protein>
    <submittedName>
        <fullName evidence="2">Uncharacterized protein</fullName>
    </submittedName>
</protein>
<comment type="caution">
    <text evidence="2">The sequence shown here is derived from an EMBL/GenBank/DDBJ whole genome shotgun (WGS) entry which is preliminary data.</text>
</comment>
<reference evidence="2 3" key="1">
    <citation type="submission" date="2024-01" db="EMBL/GenBank/DDBJ databases">
        <title>The genomes of 5 underutilized Papilionoideae crops provide insights into root nodulation and disease resistanc.</title>
        <authorList>
            <person name="Yuan L."/>
        </authorList>
    </citation>
    <scope>NUCLEOTIDE SEQUENCE [LARGE SCALE GENOMIC DNA]</scope>
    <source>
        <strain evidence="2">ZHUSHIDOU_FW_LH</strain>
        <tissue evidence="2">Leaf</tissue>
    </source>
</reference>
<sequence>MLLPSILWSDTASLSESHFNSYGYNRASVNAVIPSLLIAFSAFLSFARKEIVYKASMFSEKENEKYTVCIEQHWLCKRDTD</sequence>
<dbReference type="AlphaFoldDB" id="A0AAN9I546"/>
<keyword evidence="1" id="KW-1133">Transmembrane helix</keyword>